<keyword evidence="8" id="KW-0832">Ubl conjugation</keyword>
<evidence type="ECO:0000256" key="4">
    <source>
        <dbReference type="ARBA" id="ARBA00022723"/>
    </source>
</evidence>
<feature type="compositionally biased region" description="Basic residues" evidence="9">
    <location>
        <begin position="95"/>
        <end position="116"/>
    </location>
</feature>
<dbReference type="AlphaFoldDB" id="A0A1D6KJM1"/>
<evidence type="ECO:0000256" key="8">
    <source>
        <dbReference type="ARBA" id="ARBA00022843"/>
    </source>
</evidence>
<feature type="region of interest" description="Disordered" evidence="9">
    <location>
        <begin position="80"/>
        <end position="150"/>
    </location>
</feature>
<reference evidence="11" key="1">
    <citation type="submission" date="2015-12" db="EMBL/GenBank/DDBJ databases">
        <title>Update maize B73 reference genome by single molecule sequencing technologies.</title>
        <authorList>
            <consortium name="Maize Genome Sequencing Project"/>
            <person name="Ware D."/>
        </authorList>
    </citation>
    <scope>NUCLEOTIDE SEQUENCE [LARGE SCALE GENOMIC DNA]</scope>
    <source>
        <tissue evidence="11">Seedling</tissue>
    </source>
</reference>
<dbReference type="FunFam" id="2.130.10.10:FF:002155">
    <property type="entry name" value="Type II inositol polyphosphate 5-phosphatase 15"/>
    <property type="match status" value="1"/>
</dbReference>
<comment type="similarity">
    <text evidence="2">Belongs to the inositol polyphosphate 5-phosphatase family.</text>
</comment>
<feature type="compositionally biased region" description="Basic residues" evidence="9">
    <location>
        <begin position="233"/>
        <end position="247"/>
    </location>
</feature>
<keyword evidence="3" id="KW-1017">Isopeptide bond</keyword>
<dbReference type="InterPro" id="IPR046985">
    <property type="entry name" value="IP5"/>
</dbReference>
<dbReference type="ExpressionAtlas" id="A0A1D6KJM1">
    <property type="expression patterns" value="baseline and differential"/>
</dbReference>
<keyword evidence="6" id="KW-0378">Hydrolase</keyword>
<evidence type="ECO:0000256" key="7">
    <source>
        <dbReference type="ARBA" id="ARBA00022842"/>
    </source>
</evidence>
<evidence type="ECO:0000256" key="9">
    <source>
        <dbReference type="SAM" id="MobiDB-lite"/>
    </source>
</evidence>
<dbReference type="InterPro" id="IPR056454">
    <property type="entry name" value="Beta-prop_IP5PC_F"/>
</dbReference>
<evidence type="ECO:0000256" key="5">
    <source>
        <dbReference type="ARBA" id="ARBA00022737"/>
    </source>
</evidence>
<feature type="compositionally biased region" description="Low complexity" evidence="9">
    <location>
        <begin position="130"/>
        <end position="141"/>
    </location>
</feature>
<sequence length="1050" mass="114581">MDPDDESAAQRKAADLHLPRVTEPASAPARTFCAAQRVLSYGDGPVASASAQRCASFPQRHGGGARPCCVLRRLGRRRPDAAFGGGSGTGAGHVAVRRRGRRAAGVRRRRRGRGHLPRAAPRGGAPGPPAAARGASPPAAGDAGGRLPADAGVRPAAAEAVGRRRVRGPGVVPRRGVPRVVARRRAAAPRRRGGRALQGLRAGPARALRRGRQRQRAGVDGTQGGQDQGVARGPRRARRRRPHRQRGHVQGGLRVAGVQPHAGARHRRHAVRDAKTRELLKVFGIDGQVDLARPEAPVMPEQFIEEEIKAKPTKKEKLQGSLSFFRKSRNALMGAADAVRRVATKGTFVEDNRRTEAVAQAMNGTIWSGCTDGSIIVWDGNGNRLQEFHYHSSSVQCIEALGERIWVGYASGTIQVMDVEGNLQAGWIGHSCPVISMAVGDSYIFSLAHHGGIRGWSLSSPSPLDDILRYELASRELSYTRLENLKILVGTWNVAQEKACPEALKSWLGGAFFDVGLVVVGLQEVEMGAGVLAMAAAKESVGLEGSTNGQWWIDSIGKTLDEGISFHRVGSRQLAGLLIAAWARNDLKPHVGDVDAAAVPCGFGRAIGNKGGVGLRIRVFDRRICFVNNHFAAHQENVSRRNADFDHIYRTMTFNKPHGSTASATSVQLHKAANENQADEDRPELAEADMVVFLGDFNYRLDGITYDEARDMVSQRSFDWLRERDQLRAEMEAGNVFQGMREGRIKFPPTYKFQRHQMGLSGYDSGEKKRIPAWCDRILYRDSRSVSMPECSLECPVVAAITAYEACMDVTDSDHKPVRCTFSVDIARVDELIRRQEYGKIVESNKRVHSLLRELHFVPDTIVSTNNIILENQEDVILRITNNCETSKAAFEILCEGQSIRKQDGTKSEPVIRASFGFPLWLEVQPSSGLIGPGDTTEVAVHHEDFFTQEEFVDGVQQSWWCETTRDIEVVLSVNVTGVASTEAATHRITVRHCCPAPPAPPSANPRGPITDSPSDAVPGPKSSQSNHLLRSDFANFGSSEVRDLCGVRK</sequence>
<feature type="compositionally biased region" description="Low complexity" evidence="9">
    <location>
        <begin position="195"/>
        <end position="206"/>
    </location>
</feature>
<gene>
    <name evidence="11" type="ORF">ZEAMMB73_Zm00001d031554</name>
</gene>
<dbReference type="PANTHER" id="PTHR11200:SF300">
    <property type="entry name" value="TYPE II INOSITOL 1,4,5-TRISPHOSPHATE 5-PHOSPHATASE"/>
    <property type="match status" value="1"/>
</dbReference>
<dbReference type="PANTHER" id="PTHR11200">
    <property type="entry name" value="INOSITOL 5-PHOSPHATASE"/>
    <property type="match status" value="1"/>
</dbReference>
<dbReference type="GO" id="GO:0016791">
    <property type="term" value="F:phosphatase activity"/>
    <property type="evidence" value="ECO:0007669"/>
    <property type="project" value="InterPro"/>
</dbReference>
<feature type="compositionally biased region" description="Basic and acidic residues" evidence="9">
    <location>
        <begin position="8"/>
        <end position="20"/>
    </location>
</feature>
<accession>A0A1D6KJM1</accession>
<dbReference type="CDD" id="cd09074">
    <property type="entry name" value="INPP5c"/>
    <property type="match status" value="1"/>
</dbReference>
<dbReference type="SMART" id="SM00128">
    <property type="entry name" value="IPPc"/>
    <property type="match status" value="1"/>
</dbReference>
<dbReference type="InterPro" id="IPR000300">
    <property type="entry name" value="IPPc"/>
</dbReference>
<evidence type="ECO:0000256" key="1">
    <source>
        <dbReference type="ARBA" id="ARBA00001946"/>
    </source>
</evidence>
<dbReference type="InterPro" id="IPR015943">
    <property type="entry name" value="WD40/YVTN_repeat-like_dom_sf"/>
</dbReference>
<comment type="cofactor">
    <cofactor evidence="1">
        <name>Mg(2+)</name>
        <dbReference type="ChEBI" id="CHEBI:18420"/>
    </cofactor>
</comment>
<evidence type="ECO:0000313" key="11">
    <source>
        <dbReference type="EMBL" id="ONM03128.1"/>
    </source>
</evidence>
<keyword evidence="4" id="KW-0479">Metal-binding</keyword>
<evidence type="ECO:0000256" key="3">
    <source>
        <dbReference type="ARBA" id="ARBA00022499"/>
    </source>
</evidence>
<feature type="non-terminal residue" evidence="11">
    <location>
        <position position="1050"/>
    </location>
</feature>
<dbReference type="GO" id="GO:0046856">
    <property type="term" value="P:phosphatidylinositol dephosphorylation"/>
    <property type="evidence" value="ECO:0007669"/>
    <property type="project" value="InterPro"/>
</dbReference>
<dbReference type="InterPro" id="IPR036691">
    <property type="entry name" value="Endo/exonu/phosph_ase_sf"/>
</dbReference>
<dbReference type="Gene3D" id="2.130.10.10">
    <property type="entry name" value="YVTN repeat-like/Quinoprotein amine dehydrogenase"/>
    <property type="match status" value="1"/>
</dbReference>
<dbReference type="EMBL" id="CM007647">
    <property type="protein sequence ID" value="ONM03128.1"/>
    <property type="molecule type" value="Genomic_DNA"/>
</dbReference>
<evidence type="ECO:0000256" key="2">
    <source>
        <dbReference type="ARBA" id="ARBA00010768"/>
    </source>
</evidence>
<dbReference type="Pfam" id="PF23755">
    <property type="entry name" value="Ig-like_IP5PC_F"/>
    <property type="match status" value="1"/>
</dbReference>
<dbReference type="SUPFAM" id="SSF56219">
    <property type="entry name" value="DNase I-like"/>
    <property type="match status" value="1"/>
</dbReference>
<organism evidence="11">
    <name type="scientific">Zea mays</name>
    <name type="common">Maize</name>
    <dbReference type="NCBI Taxonomy" id="4577"/>
    <lineage>
        <taxon>Eukaryota</taxon>
        <taxon>Viridiplantae</taxon>
        <taxon>Streptophyta</taxon>
        <taxon>Embryophyta</taxon>
        <taxon>Tracheophyta</taxon>
        <taxon>Spermatophyta</taxon>
        <taxon>Magnoliopsida</taxon>
        <taxon>Liliopsida</taxon>
        <taxon>Poales</taxon>
        <taxon>Poaceae</taxon>
        <taxon>PACMAD clade</taxon>
        <taxon>Panicoideae</taxon>
        <taxon>Andropogonodae</taxon>
        <taxon>Andropogoneae</taxon>
        <taxon>Tripsacinae</taxon>
        <taxon>Zea</taxon>
    </lineage>
</organism>
<feature type="region of interest" description="Disordered" evidence="9">
    <location>
        <begin position="1"/>
        <end position="27"/>
    </location>
</feature>
<dbReference type="Gene3D" id="3.60.10.10">
    <property type="entry name" value="Endonuclease/exonuclease/phosphatase"/>
    <property type="match status" value="1"/>
</dbReference>
<evidence type="ECO:0000256" key="6">
    <source>
        <dbReference type="ARBA" id="ARBA00022801"/>
    </source>
</evidence>
<feature type="region of interest" description="Disordered" evidence="9">
    <location>
        <begin position="182"/>
        <end position="249"/>
    </location>
</feature>
<keyword evidence="7" id="KW-0460">Magnesium</keyword>
<dbReference type="FunFam" id="3.60.10.10:FF:000011">
    <property type="entry name" value="Type II inositol polyphosphate 5-phosphatase 15"/>
    <property type="match status" value="1"/>
</dbReference>
<dbReference type="GO" id="GO:0009846">
    <property type="term" value="P:pollen germination"/>
    <property type="evidence" value="ECO:0007669"/>
    <property type="project" value="UniProtKB-ARBA"/>
</dbReference>
<dbReference type="SUPFAM" id="SSF50978">
    <property type="entry name" value="WD40 repeat-like"/>
    <property type="match status" value="1"/>
</dbReference>
<dbReference type="InterPro" id="IPR036322">
    <property type="entry name" value="WD40_repeat_dom_sf"/>
</dbReference>
<feature type="compositionally biased region" description="Basic residues" evidence="9">
    <location>
        <begin position="182"/>
        <end position="194"/>
    </location>
</feature>
<dbReference type="GO" id="GO:0046872">
    <property type="term" value="F:metal ion binding"/>
    <property type="evidence" value="ECO:0007669"/>
    <property type="project" value="UniProtKB-KW"/>
</dbReference>
<proteinExistence type="inferred from homology"/>
<name>A0A1D6KJM1_MAIZE</name>
<feature type="domain" description="Inositol polyphosphate-related phosphatase" evidence="10">
    <location>
        <begin position="483"/>
        <end position="830"/>
    </location>
</feature>
<feature type="region of interest" description="Disordered" evidence="9">
    <location>
        <begin position="994"/>
        <end position="1031"/>
    </location>
</feature>
<dbReference type="Pfam" id="PF22669">
    <property type="entry name" value="Exo_endo_phos2"/>
    <property type="match status" value="1"/>
</dbReference>
<evidence type="ECO:0000259" key="10">
    <source>
        <dbReference type="SMART" id="SM00128"/>
    </source>
</evidence>
<protein>
    <submittedName>
        <fullName evidence="11">Type II inositol polyphosphate 5-phosphatase 15</fullName>
    </submittedName>
</protein>
<dbReference type="InterPro" id="IPR056455">
    <property type="entry name" value="Ig-like_IP5PC_F"/>
</dbReference>
<dbReference type="Pfam" id="PF23754">
    <property type="entry name" value="Beta-prop_IP5PC_F"/>
    <property type="match status" value="1"/>
</dbReference>
<keyword evidence="5" id="KW-0677">Repeat</keyword>